<dbReference type="GO" id="GO:0005773">
    <property type="term" value="C:vacuole"/>
    <property type="evidence" value="ECO:0007669"/>
    <property type="project" value="GOC"/>
</dbReference>
<feature type="non-terminal residue" evidence="3">
    <location>
        <position position="1"/>
    </location>
</feature>
<dbReference type="PANTHER" id="PTHR12000">
    <property type="entry name" value="HEMOGLOBINASE FAMILY MEMBER"/>
    <property type="match status" value="1"/>
</dbReference>
<dbReference type="GO" id="GO:0004197">
    <property type="term" value="F:cysteine-type endopeptidase activity"/>
    <property type="evidence" value="ECO:0007669"/>
    <property type="project" value="TreeGrafter"/>
</dbReference>
<feature type="active site" evidence="2">
    <location>
        <position position="102"/>
    </location>
</feature>
<evidence type="ECO:0000256" key="2">
    <source>
        <dbReference type="PIRSR" id="PIRSR019663-1"/>
    </source>
</evidence>
<dbReference type="GO" id="GO:0051603">
    <property type="term" value="P:proteolysis involved in protein catabolic process"/>
    <property type="evidence" value="ECO:0007669"/>
    <property type="project" value="TreeGrafter"/>
</dbReference>
<protein>
    <submittedName>
        <fullName evidence="3">Peptidase C13, legumain</fullName>
    </submittedName>
</protein>
<organism evidence="3 4">
    <name type="scientific">Parasponia andersonii</name>
    <name type="common">Sponia andersonii</name>
    <dbReference type="NCBI Taxonomy" id="3476"/>
    <lineage>
        <taxon>Eukaryota</taxon>
        <taxon>Viridiplantae</taxon>
        <taxon>Streptophyta</taxon>
        <taxon>Embryophyta</taxon>
        <taxon>Tracheophyta</taxon>
        <taxon>Spermatophyta</taxon>
        <taxon>Magnoliopsida</taxon>
        <taxon>eudicotyledons</taxon>
        <taxon>Gunneridae</taxon>
        <taxon>Pentapetalae</taxon>
        <taxon>rosids</taxon>
        <taxon>fabids</taxon>
        <taxon>Rosales</taxon>
        <taxon>Cannabaceae</taxon>
        <taxon>Parasponia</taxon>
    </lineage>
</organism>
<evidence type="ECO:0000256" key="1">
    <source>
        <dbReference type="ARBA" id="ARBA00009941"/>
    </source>
</evidence>
<evidence type="ECO:0000313" key="4">
    <source>
        <dbReference type="Proteomes" id="UP000237105"/>
    </source>
</evidence>
<name>A0A2P5AYQ5_PARAD</name>
<dbReference type="PRINTS" id="PR00776">
    <property type="entry name" value="HEMOGLOBNASE"/>
</dbReference>
<comment type="similarity">
    <text evidence="1">Belongs to the peptidase C13 family.</text>
</comment>
<dbReference type="InterPro" id="IPR001096">
    <property type="entry name" value="Peptidase_C13"/>
</dbReference>
<keyword evidence="4" id="KW-1185">Reference proteome</keyword>
<dbReference type="AlphaFoldDB" id="A0A2P5AYQ5"/>
<feature type="active site" description="Nucleophile" evidence="2">
    <location>
        <position position="172"/>
    </location>
</feature>
<dbReference type="PIRSF" id="PIRSF019663">
    <property type="entry name" value="Legumain"/>
    <property type="match status" value="1"/>
</dbReference>
<proteinExistence type="inferred from homology"/>
<dbReference type="GO" id="GO:0006624">
    <property type="term" value="P:vacuolar protein processing"/>
    <property type="evidence" value="ECO:0007669"/>
    <property type="project" value="TreeGrafter"/>
</dbReference>
<sequence>ANICHAYQILKSGGLKDENIIVFMRDDLAYHPANPTKGVVINNPSSQNYYPGVPKVDYIGNQATAHNFYSVLLGNAKALTGGSGKVLKSSANDYIFLFHSDHGDNDDNDNIGIKTIPIPIPEPTANLIGDAGAKPLGMPIGPTITSTDLLRVLGQMHAARSYYRMVIYLDACKSGSMFYQGLPNNIGIYAMTSANESASSKSTEDRAGRGKTLEEHYNVVEARVRSRSQVMRYGDLSFKNDLIGNYIVFLPSGGDIDKWNQDGKLDDQDVGEEECLR</sequence>
<comment type="caution">
    <text evidence="3">The sequence shown here is derived from an EMBL/GenBank/DDBJ whole genome shotgun (WGS) entry which is preliminary data.</text>
</comment>
<dbReference type="Gene3D" id="3.40.50.1460">
    <property type="match status" value="1"/>
</dbReference>
<dbReference type="EMBL" id="JXTB01000409">
    <property type="protein sequence ID" value="PON41684.1"/>
    <property type="molecule type" value="Genomic_DNA"/>
</dbReference>
<dbReference type="STRING" id="3476.A0A2P5AYQ5"/>
<dbReference type="PANTHER" id="PTHR12000:SF50">
    <property type="entry name" value="VACUOLAR-PROCESSING ENZYME GAMMA-ISOZYME"/>
    <property type="match status" value="1"/>
</dbReference>
<reference evidence="4" key="1">
    <citation type="submission" date="2016-06" db="EMBL/GenBank/DDBJ databases">
        <title>Parallel loss of symbiosis genes in relatives of nitrogen-fixing non-legume Parasponia.</title>
        <authorList>
            <person name="Van Velzen R."/>
            <person name="Holmer R."/>
            <person name="Bu F."/>
            <person name="Rutten L."/>
            <person name="Van Zeijl A."/>
            <person name="Liu W."/>
            <person name="Santuari L."/>
            <person name="Cao Q."/>
            <person name="Sharma T."/>
            <person name="Shen D."/>
            <person name="Roswanjaya Y."/>
            <person name="Wardhani T."/>
            <person name="Kalhor M.S."/>
            <person name="Jansen J."/>
            <person name="Van den Hoogen J."/>
            <person name="Gungor B."/>
            <person name="Hartog M."/>
            <person name="Hontelez J."/>
            <person name="Verver J."/>
            <person name="Yang W.-C."/>
            <person name="Schijlen E."/>
            <person name="Repin R."/>
            <person name="Schilthuizen M."/>
            <person name="Schranz E."/>
            <person name="Heidstra R."/>
            <person name="Miyata K."/>
            <person name="Fedorova E."/>
            <person name="Kohlen W."/>
            <person name="Bisseling T."/>
            <person name="Smit S."/>
            <person name="Geurts R."/>
        </authorList>
    </citation>
    <scope>NUCLEOTIDE SEQUENCE [LARGE SCALE GENOMIC DNA]</scope>
    <source>
        <strain evidence="4">cv. WU1-14</strain>
    </source>
</reference>
<dbReference type="OrthoDB" id="192611at2759"/>
<dbReference type="Pfam" id="PF01650">
    <property type="entry name" value="Peptidase_C13"/>
    <property type="match status" value="2"/>
</dbReference>
<dbReference type="Proteomes" id="UP000237105">
    <property type="component" value="Unassembled WGS sequence"/>
</dbReference>
<evidence type="ECO:0000313" key="3">
    <source>
        <dbReference type="EMBL" id="PON41684.1"/>
    </source>
</evidence>
<accession>A0A2P5AYQ5</accession>
<gene>
    <name evidence="3" type="ORF">PanWU01x14_287470</name>
</gene>